<name>A0AAD9NQ12_RIDPI</name>
<keyword evidence="2" id="KW-1185">Reference proteome</keyword>
<dbReference type="EMBL" id="JAODUO010000744">
    <property type="protein sequence ID" value="KAK2175194.1"/>
    <property type="molecule type" value="Genomic_DNA"/>
</dbReference>
<reference evidence="1" key="1">
    <citation type="journal article" date="2023" name="Mol. Biol. Evol.">
        <title>Third-Generation Sequencing Reveals the Adaptive Role of the Epigenome in Three Deep-Sea Polychaetes.</title>
        <authorList>
            <person name="Perez M."/>
            <person name="Aroh O."/>
            <person name="Sun Y."/>
            <person name="Lan Y."/>
            <person name="Juniper S.K."/>
            <person name="Young C.R."/>
            <person name="Angers B."/>
            <person name="Qian P.Y."/>
        </authorList>
    </citation>
    <scope>NUCLEOTIDE SEQUENCE</scope>
    <source>
        <strain evidence="1">R07B-5</strain>
    </source>
</reference>
<sequence>MYIVYVLYSSSVVLRRGQIREVKNLSKGTLPMTVITRERAQNRLGEFNICANLRDAFVRFACASEPQCGDEWKFRAVERDQRTISWKEPCSEVTLYIETNVTLYIMTTVTMYII</sequence>
<dbReference type="Proteomes" id="UP001209878">
    <property type="component" value="Unassembled WGS sequence"/>
</dbReference>
<evidence type="ECO:0000313" key="2">
    <source>
        <dbReference type="Proteomes" id="UP001209878"/>
    </source>
</evidence>
<dbReference type="AlphaFoldDB" id="A0AAD9NQ12"/>
<comment type="caution">
    <text evidence="1">The sequence shown here is derived from an EMBL/GenBank/DDBJ whole genome shotgun (WGS) entry which is preliminary data.</text>
</comment>
<organism evidence="1 2">
    <name type="scientific">Ridgeia piscesae</name>
    <name type="common">Tubeworm</name>
    <dbReference type="NCBI Taxonomy" id="27915"/>
    <lineage>
        <taxon>Eukaryota</taxon>
        <taxon>Metazoa</taxon>
        <taxon>Spiralia</taxon>
        <taxon>Lophotrochozoa</taxon>
        <taxon>Annelida</taxon>
        <taxon>Polychaeta</taxon>
        <taxon>Sedentaria</taxon>
        <taxon>Canalipalpata</taxon>
        <taxon>Sabellida</taxon>
        <taxon>Siboglinidae</taxon>
        <taxon>Ridgeia</taxon>
    </lineage>
</organism>
<gene>
    <name evidence="1" type="ORF">NP493_744g01007</name>
</gene>
<protein>
    <submittedName>
        <fullName evidence="1">Uncharacterized protein</fullName>
    </submittedName>
</protein>
<accession>A0AAD9NQ12</accession>
<evidence type="ECO:0000313" key="1">
    <source>
        <dbReference type="EMBL" id="KAK2175194.1"/>
    </source>
</evidence>
<proteinExistence type="predicted"/>